<organism evidence="4 5">
    <name type="scientific">Asterophora parasitica</name>
    <dbReference type="NCBI Taxonomy" id="117018"/>
    <lineage>
        <taxon>Eukaryota</taxon>
        <taxon>Fungi</taxon>
        <taxon>Dikarya</taxon>
        <taxon>Basidiomycota</taxon>
        <taxon>Agaricomycotina</taxon>
        <taxon>Agaricomycetes</taxon>
        <taxon>Agaricomycetidae</taxon>
        <taxon>Agaricales</taxon>
        <taxon>Tricholomatineae</taxon>
        <taxon>Lyophyllaceae</taxon>
        <taxon>Asterophora</taxon>
    </lineage>
</organism>
<proteinExistence type="predicted"/>
<dbReference type="EMBL" id="JABCKV010000014">
    <property type="protein sequence ID" value="KAG5646996.1"/>
    <property type="molecule type" value="Genomic_DNA"/>
</dbReference>
<reference evidence="4" key="2">
    <citation type="submission" date="2021-10" db="EMBL/GenBank/DDBJ databases">
        <title>Phylogenomics reveals ancestral predisposition of the termite-cultivated fungus Termitomyces towards a domesticated lifestyle.</title>
        <authorList>
            <person name="Auxier B."/>
            <person name="Grum-Grzhimaylo A."/>
            <person name="Cardenas M.E."/>
            <person name="Lodge J.D."/>
            <person name="Laessoe T."/>
            <person name="Pedersen O."/>
            <person name="Smith M.E."/>
            <person name="Kuyper T.W."/>
            <person name="Franco-Molano E.A."/>
            <person name="Baroni T.J."/>
            <person name="Aanen D.K."/>
        </authorList>
    </citation>
    <scope>NUCLEOTIDE SEQUENCE</scope>
    <source>
        <strain evidence="4">AP01</strain>
        <tissue evidence="4">Mycelium</tissue>
    </source>
</reference>
<dbReference type="Gene3D" id="1.10.3290.10">
    <property type="entry name" value="Fido-like domain"/>
    <property type="match status" value="1"/>
</dbReference>
<feature type="domain" description="Fido" evidence="3">
    <location>
        <begin position="240"/>
        <end position="367"/>
    </location>
</feature>
<dbReference type="AlphaFoldDB" id="A0A9P7KGM7"/>
<keyword evidence="2" id="KW-0547">Nucleotide-binding</keyword>
<dbReference type="Proteomes" id="UP000775547">
    <property type="component" value="Unassembled WGS sequence"/>
</dbReference>
<dbReference type="InterPro" id="IPR036597">
    <property type="entry name" value="Fido-like_dom_sf"/>
</dbReference>
<dbReference type="OrthoDB" id="439046at2759"/>
<comment type="caution">
    <text evidence="4">The sequence shown here is derived from an EMBL/GenBank/DDBJ whole genome shotgun (WGS) entry which is preliminary data.</text>
</comment>
<feature type="active site" evidence="1">
    <location>
        <position position="342"/>
    </location>
</feature>
<reference evidence="4" key="1">
    <citation type="submission" date="2020-07" db="EMBL/GenBank/DDBJ databases">
        <authorList>
            <person name="Nieuwenhuis M."/>
            <person name="Van De Peppel L.J.J."/>
        </authorList>
    </citation>
    <scope>NUCLEOTIDE SEQUENCE</scope>
    <source>
        <strain evidence="4">AP01</strain>
        <tissue evidence="4">Mycelium</tissue>
    </source>
</reference>
<evidence type="ECO:0000313" key="5">
    <source>
        <dbReference type="Proteomes" id="UP000775547"/>
    </source>
</evidence>
<feature type="binding site" evidence="2">
    <location>
        <begin position="346"/>
        <end position="353"/>
    </location>
    <ligand>
        <name>ATP</name>
        <dbReference type="ChEBI" id="CHEBI:30616"/>
    </ligand>
</feature>
<evidence type="ECO:0000259" key="3">
    <source>
        <dbReference type="PROSITE" id="PS51459"/>
    </source>
</evidence>
<dbReference type="PANTHER" id="PTHR13504:SF38">
    <property type="entry name" value="FIDO DOMAIN-CONTAINING PROTEIN"/>
    <property type="match status" value="1"/>
</dbReference>
<keyword evidence="2" id="KW-0067">ATP-binding</keyword>
<dbReference type="PROSITE" id="PS51459">
    <property type="entry name" value="FIDO"/>
    <property type="match status" value="1"/>
</dbReference>
<sequence>MDGYQENITWTLGGSRYRDTPPQPTSNKEGLFFRQLDAQSEKEVENRYILLSRLVDGHPTDPYLLASLARLKYILEALHLASEHWTEAQHRMGGTGVDELFDHSLETFRAWHKKIVDEDDQEWSDPSSGKIVVAWRSLHQLSEQDGYDSPPSYSLVIQRWEALKESVGGPELFKRYLRLLHFDSLELESVFRLDLLQAVKLDLDSSELPFGMGLSTDLSSHLHLLSRLPISSLNDNNTPITSQWIDELHGTIMQASQINTTMVYDIPYKYLVPAGRKREQMSFTTMMDAPVDIVQYAPWWELETEMEKYCKEIQYLLDEMKASRVQPTVVAAWAHSAFVLIHPYGDGNGCLSRLLASIPLLRAGDNY</sequence>
<evidence type="ECO:0000313" key="4">
    <source>
        <dbReference type="EMBL" id="KAG5646996.1"/>
    </source>
</evidence>
<evidence type="ECO:0000256" key="2">
    <source>
        <dbReference type="PIRSR" id="PIRSR640198-2"/>
    </source>
</evidence>
<protein>
    <recommendedName>
        <fullName evidence="3">Fido domain-containing protein</fullName>
    </recommendedName>
</protein>
<dbReference type="InterPro" id="IPR040198">
    <property type="entry name" value="Fido_containing"/>
</dbReference>
<dbReference type="PANTHER" id="PTHR13504">
    <property type="entry name" value="FIDO DOMAIN-CONTAINING PROTEIN DDB_G0283145"/>
    <property type="match status" value="1"/>
</dbReference>
<name>A0A9P7KGM7_9AGAR</name>
<dbReference type="Pfam" id="PF02661">
    <property type="entry name" value="Fic"/>
    <property type="match status" value="1"/>
</dbReference>
<dbReference type="SUPFAM" id="SSF140931">
    <property type="entry name" value="Fic-like"/>
    <property type="match status" value="1"/>
</dbReference>
<gene>
    <name evidence="4" type="ORF">DXG03_001720</name>
</gene>
<dbReference type="GO" id="GO:0005524">
    <property type="term" value="F:ATP binding"/>
    <property type="evidence" value="ECO:0007669"/>
    <property type="project" value="UniProtKB-KW"/>
</dbReference>
<dbReference type="InterPro" id="IPR003812">
    <property type="entry name" value="Fido"/>
</dbReference>
<accession>A0A9P7KGM7</accession>
<keyword evidence="5" id="KW-1185">Reference proteome</keyword>
<evidence type="ECO:0000256" key="1">
    <source>
        <dbReference type="PIRSR" id="PIRSR640198-1"/>
    </source>
</evidence>